<reference evidence="1 2" key="1">
    <citation type="submission" date="2016-03" db="EMBL/GenBank/DDBJ databases">
        <title>Deep-sea bacteria in the southern Pacific.</title>
        <authorList>
            <person name="Tang K."/>
        </authorList>
    </citation>
    <scope>NUCLEOTIDE SEQUENCE [LARGE SCALE GENOMIC DNA]</scope>
    <source>
        <strain evidence="1 2">JLT2016</strain>
    </source>
</reference>
<protein>
    <submittedName>
        <fullName evidence="1">Rrf2 family transcriptional regulator, group III</fullName>
    </submittedName>
</protein>
<evidence type="ECO:0000313" key="2">
    <source>
        <dbReference type="Proteomes" id="UP000186559"/>
    </source>
</evidence>
<organism evidence="1 2">
    <name type="scientific">Salipiger profundus</name>
    <dbReference type="NCBI Taxonomy" id="1229727"/>
    <lineage>
        <taxon>Bacteria</taxon>
        <taxon>Pseudomonadati</taxon>
        <taxon>Pseudomonadota</taxon>
        <taxon>Alphaproteobacteria</taxon>
        <taxon>Rhodobacterales</taxon>
        <taxon>Roseobacteraceae</taxon>
        <taxon>Salipiger</taxon>
    </lineage>
</organism>
<sequence length="97" mass="10381">MVGAVAANMMLVPCLFTVYEGGGHPPLFNIGPQADPSPCLVEQAVNARLDATLAEAEARLLAQFAAITVEEVAQDFERRFEESGHTVPFPWHGATGE</sequence>
<accession>A0A1U7DBC3</accession>
<gene>
    <name evidence="1" type="ORF">Ga0080559_TMP4643</name>
</gene>
<dbReference type="STRING" id="1229727.Ga0080559_TMP4643"/>
<name>A0A1U7DBC3_9RHOB</name>
<keyword evidence="2" id="KW-1185">Reference proteome</keyword>
<dbReference type="KEGG" id="tpro:Ga0080559_TMP4643"/>
<proteinExistence type="predicted"/>
<evidence type="ECO:0000313" key="1">
    <source>
        <dbReference type="EMBL" id="APX25439.1"/>
    </source>
</evidence>
<dbReference type="EMBL" id="CP014796">
    <property type="protein sequence ID" value="APX25439.1"/>
    <property type="molecule type" value="Genomic_DNA"/>
</dbReference>
<dbReference type="AlphaFoldDB" id="A0A1U7DBC3"/>
<dbReference type="Proteomes" id="UP000186559">
    <property type="component" value="Chromosome"/>
</dbReference>